<dbReference type="Gene3D" id="3.30.300.30">
    <property type="match status" value="1"/>
</dbReference>
<dbReference type="RefSeq" id="WP_344926209.1">
    <property type="nucleotide sequence ID" value="NZ_BAABCW010000005.1"/>
</dbReference>
<dbReference type="InterPro" id="IPR045851">
    <property type="entry name" value="AMP-bd_C_sf"/>
</dbReference>
<dbReference type="PANTHER" id="PTHR45527">
    <property type="entry name" value="NONRIBOSOMAL PEPTIDE SYNTHETASE"/>
    <property type="match status" value="1"/>
</dbReference>
<dbReference type="InterPro" id="IPR025110">
    <property type="entry name" value="AMP-bd_C"/>
</dbReference>
<reference evidence="4" key="1">
    <citation type="journal article" date="2019" name="Int. J. Syst. Evol. Microbiol.">
        <title>The Global Catalogue of Microorganisms (GCM) 10K type strain sequencing project: providing services to taxonomists for standard genome sequencing and annotation.</title>
        <authorList>
            <consortium name="The Broad Institute Genomics Platform"/>
            <consortium name="The Broad Institute Genome Sequencing Center for Infectious Disease"/>
            <person name="Wu L."/>
            <person name="Ma J."/>
        </authorList>
    </citation>
    <scope>NUCLEOTIDE SEQUENCE [LARGE SCALE GENOMIC DNA]</scope>
    <source>
        <strain evidence="4">JCM 17106</strain>
    </source>
</reference>
<feature type="domain" description="AMP-dependent synthetase/ligase" evidence="1">
    <location>
        <begin position="16"/>
        <end position="364"/>
    </location>
</feature>
<dbReference type="Proteomes" id="UP001500459">
    <property type="component" value="Unassembled WGS sequence"/>
</dbReference>
<feature type="domain" description="AMP-binding enzyme C-terminal" evidence="2">
    <location>
        <begin position="422"/>
        <end position="500"/>
    </location>
</feature>
<dbReference type="SUPFAM" id="SSF56801">
    <property type="entry name" value="Acetyl-CoA synthetase-like"/>
    <property type="match status" value="1"/>
</dbReference>
<evidence type="ECO:0000259" key="1">
    <source>
        <dbReference type="Pfam" id="PF00501"/>
    </source>
</evidence>
<gene>
    <name evidence="3" type="ORF">GCM10022393_15600</name>
</gene>
<accession>A0ABP7XII9</accession>
<dbReference type="Pfam" id="PF13193">
    <property type="entry name" value="AMP-binding_C"/>
    <property type="match status" value="1"/>
</dbReference>
<comment type="caution">
    <text evidence="3">The sequence shown here is derived from an EMBL/GenBank/DDBJ whole genome shotgun (WGS) entry which is preliminary data.</text>
</comment>
<dbReference type="EMBL" id="BAABCW010000005">
    <property type="protein sequence ID" value="GAA4115472.1"/>
    <property type="molecule type" value="Genomic_DNA"/>
</dbReference>
<dbReference type="PANTHER" id="PTHR45527:SF14">
    <property type="entry name" value="PLIPASTATIN SYNTHASE SUBUNIT B"/>
    <property type="match status" value="1"/>
</dbReference>
<dbReference type="NCBIfam" id="TIGR01733">
    <property type="entry name" value="AA-adenyl-dom"/>
    <property type="match status" value="1"/>
</dbReference>
<evidence type="ECO:0000313" key="3">
    <source>
        <dbReference type="EMBL" id="GAA4115472.1"/>
    </source>
</evidence>
<organism evidence="3 4">
    <name type="scientific">Aquimarina addita</name>
    <dbReference type="NCBI Taxonomy" id="870485"/>
    <lineage>
        <taxon>Bacteria</taxon>
        <taxon>Pseudomonadati</taxon>
        <taxon>Bacteroidota</taxon>
        <taxon>Flavobacteriia</taxon>
        <taxon>Flavobacteriales</taxon>
        <taxon>Flavobacteriaceae</taxon>
        <taxon>Aquimarina</taxon>
    </lineage>
</organism>
<dbReference type="InterPro" id="IPR042099">
    <property type="entry name" value="ANL_N_sf"/>
</dbReference>
<evidence type="ECO:0008006" key="5">
    <source>
        <dbReference type="Google" id="ProtNLM"/>
    </source>
</evidence>
<dbReference type="InterPro" id="IPR000873">
    <property type="entry name" value="AMP-dep_synth/lig_dom"/>
</dbReference>
<dbReference type="Gene3D" id="3.40.50.12780">
    <property type="entry name" value="N-terminal domain of ligase-like"/>
    <property type="match status" value="1"/>
</dbReference>
<keyword evidence="4" id="KW-1185">Reference proteome</keyword>
<dbReference type="InterPro" id="IPR010071">
    <property type="entry name" value="AA_adenyl_dom"/>
</dbReference>
<evidence type="ECO:0000259" key="2">
    <source>
        <dbReference type="Pfam" id="PF13193"/>
    </source>
</evidence>
<evidence type="ECO:0000313" key="4">
    <source>
        <dbReference type="Proteomes" id="UP001500459"/>
    </source>
</evidence>
<sequence>MQYSFNSNTRLEEHFKINVKKFPKKIAISCNGFDLTYEELDQKSNVIAHLVKDNLEEDTQYVGLSMNRGVEMIISILGILKAGAAYIPIDPSNNPIDRIKLCLSEVNLKLLITDRTIDIKNVKTLLVKRDTFSEPTQGSIKGITPHKKNEFAYAIFTSGTTGIPKAVPIKHDNVVSLFHNSTKIFDFNEDDIWTLFHSFAFDFSVWEIWGALLLGGKLEIVSNNVAKNIARFRRFLTDKKITVLNQTPSAFYNLIKTDQSKESKIESLRYVILGGEKLDLKLLEPWINKYADSSKLFSGYGTTETTVFTSFKYLNAKDLTKNTDLSPLGKAIPGSDMVLIGEDDQIATQGELYISGEGLSDGYLNRADLNKKKFISKIVLGKTVKYYRTGDLAFEKNGELYCLGRADSQVKFNGYRIELEGIESIIMSHPKVMRSIVFVDNTFAYPRLLSFLEPFDKVSAESESQILSEVKNLAESLLPFYMVPSEFMIIDKIPLTINGKTNHKKLLELS</sequence>
<dbReference type="Pfam" id="PF00501">
    <property type="entry name" value="AMP-binding"/>
    <property type="match status" value="1"/>
</dbReference>
<name>A0ABP7XII9_9FLAO</name>
<proteinExistence type="predicted"/>
<protein>
    <recommendedName>
        <fullName evidence="5">Amino acid adenylation domain-containing protein</fullName>
    </recommendedName>
</protein>